<accession>A0A5K7XIX7</accession>
<dbReference type="Proteomes" id="UP000326837">
    <property type="component" value="Chromosome"/>
</dbReference>
<dbReference type="Gene3D" id="2.115.10.20">
    <property type="entry name" value="Glycosyl hydrolase domain, family 43"/>
    <property type="match status" value="2"/>
</dbReference>
<reference evidence="2" key="1">
    <citation type="submission" date="2019-10" db="EMBL/GenBank/DDBJ databases">
        <title>Lacipirellula parvula gen. nov., sp. nov., representing a lineage of planctomycetes widespread in freshwater anoxic habitats, and description of the family Lacipirellulaceae.</title>
        <authorList>
            <person name="Dedysh S.N."/>
            <person name="Kulichevskaya I.S."/>
            <person name="Beletsky A.V."/>
            <person name="Rakitin A.L."/>
            <person name="Mardanov A.V."/>
            <person name="Ivanova A.A."/>
            <person name="Saltykova V.X."/>
            <person name="Rijpstra W.I.C."/>
            <person name="Sinninghe Damste J.S."/>
            <person name="Ravin N.V."/>
        </authorList>
    </citation>
    <scope>NUCLEOTIDE SEQUENCE [LARGE SCALE GENOMIC DNA]</scope>
    <source>
        <strain evidence="2">PX69</strain>
    </source>
</reference>
<evidence type="ECO:0000313" key="2">
    <source>
        <dbReference type="Proteomes" id="UP000326837"/>
    </source>
</evidence>
<dbReference type="PANTHER" id="PTHR35279:SF1">
    <property type="entry name" value="ARABINANASE_LEVANSUCRASE_INVERTASE"/>
    <property type="match status" value="1"/>
</dbReference>
<dbReference type="KEGG" id="lpav:PLANPX_3755"/>
<organism evidence="1 2">
    <name type="scientific">Lacipirellula parvula</name>
    <dbReference type="NCBI Taxonomy" id="2650471"/>
    <lineage>
        <taxon>Bacteria</taxon>
        <taxon>Pseudomonadati</taxon>
        <taxon>Planctomycetota</taxon>
        <taxon>Planctomycetia</taxon>
        <taxon>Pirellulales</taxon>
        <taxon>Lacipirellulaceae</taxon>
        <taxon>Lacipirellula</taxon>
    </lineage>
</organism>
<evidence type="ECO:0000313" key="1">
    <source>
        <dbReference type="EMBL" id="BBO34143.1"/>
    </source>
</evidence>
<dbReference type="AlphaFoldDB" id="A0A5K7XIX7"/>
<dbReference type="SUPFAM" id="SSF75005">
    <property type="entry name" value="Arabinanase/levansucrase/invertase"/>
    <property type="match status" value="1"/>
</dbReference>
<dbReference type="InterPro" id="IPR023296">
    <property type="entry name" value="Glyco_hydro_beta-prop_sf"/>
</dbReference>
<keyword evidence="2" id="KW-1185">Reference proteome</keyword>
<proteinExistence type="predicted"/>
<evidence type="ECO:0008006" key="3">
    <source>
        <dbReference type="Google" id="ProtNLM"/>
    </source>
</evidence>
<protein>
    <recommendedName>
        <fullName evidence="3">Glycosyl hydrolase family 32 N-terminal domain-containing protein</fullName>
    </recommendedName>
</protein>
<dbReference type="EMBL" id="AP021861">
    <property type="protein sequence ID" value="BBO34143.1"/>
    <property type="molecule type" value="Genomic_DNA"/>
</dbReference>
<gene>
    <name evidence="1" type="ORF">PLANPX_3755</name>
</gene>
<sequence>MRRLSRIEALQTDWMHTMEWEKLGVVWQPAGEAEWAHTHATLPVVDASRPGEWRVYVSTRDAAGKSRIARLRVDLAGLSENQPPQVIAFDPQPVLELGPAGSFDDSGVMPSWLVNNGAEQRLYYIGWNVVGTVPYRLSIGMAVSRDGGESFERYATGPLIDRSLDEPFFATAPCVLQDGGQWRMWYISCTGWQLIHDRWEPSYHVKYAESPDGIRWRITGRSCVEAAHGEAIGRPCVFRRGAGYGMFYSYRSTTDYRTRPQQAYRLGYAESNDGLEWTRRDDAVGISMGDAGWDAEMMEYCWVQQQGAETYLLYNGNGFGKSGFGISRLKQA</sequence>
<name>A0A5K7XIX7_9BACT</name>
<dbReference type="PANTHER" id="PTHR35279">
    <property type="match status" value="1"/>
</dbReference>